<accession>A0ACC0S5D8</accession>
<evidence type="ECO:0000313" key="1">
    <source>
        <dbReference type="EMBL" id="KAI9384422.1"/>
    </source>
</evidence>
<reference evidence="1 2" key="1">
    <citation type="journal article" date="2006" name="Science">
        <title>The genome of black cottonwood, Populus trichocarpa (Torr. &amp; Gray).</title>
        <authorList>
            <person name="Tuskan G.A."/>
            <person name="Difazio S."/>
            <person name="Jansson S."/>
            <person name="Bohlmann J."/>
            <person name="Grigoriev I."/>
            <person name="Hellsten U."/>
            <person name="Putnam N."/>
            <person name="Ralph S."/>
            <person name="Rombauts S."/>
            <person name="Salamov A."/>
            <person name="Schein J."/>
            <person name="Sterck L."/>
            <person name="Aerts A."/>
            <person name="Bhalerao R.R."/>
            <person name="Bhalerao R.P."/>
            <person name="Blaudez D."/>
            <person name="Boerjan W."/>
            <person name="Brun A."/>
            <person name="Brunner A."/>
            <person name="Busov V."/>
            <person name="Campbell M."/>
            <person name="Carlson J."/>
            <person name="Chalot M."/>
            <person name="Chapman J."/>
            <person name="Chen G.L."/>
            <person name="Cooper D."/>
            <person name="Coutinho P.M."/>
            <person name="Couturier J."/>
            <person name="Covert S."/>
            <person name="Cronk Q."/>
            <person name="Cunningham R."/>
            <person name="Davis J."/>
            <person name="Degroeve S."/>
            <person name="Dejardin A."/>
            <person name="Depamphilis C."/>
            <person name="Detter J."/>
            <person name="Dirks B."/>
            <person name="Dubchak I."/>
            <person name="Duplessis S."/>
            <person name="Ehlting J."/>
            <person name="Ellis B."/>
            <person name="Gendler K."/>
            <person name="Goodstein D."/>
            <person name="Gribskov M."/>
            <person name="Grimwood J."/>
            <person name="Groover A."/>
            <person name="Gunter L."/>
            <person name="Hamberger B."/>
            <person name="Heinze B."/>
            <person name="Helariutta Y."/>
            <person name="Henrissat B."/>
            <person name="Holligan D."/>
            <person name="Holt R."/>
            <person name="Huang W."/>
            <person name="Islam-Faridi N."/>
            <person name="Jones S."/>
            <person name="Jones-Rhoades M."/>
            <person name="Jorgensen R."/>
            <person name="Joshi C."/>
            <person name="Kangasjarvi J."/>
            <person name="Karlsson J."/>
            <person name="Kelleher C."/>
            <person name="Kirkpatrick R."/>
            <person name="Kirst M."/>
            <person name="Kohler A."/>
            <person name="Kalluri U."/>
            <person name="Larimer F."/>
            <person name="Leebens-Mack J."/>
            <person name="Leple J.C."/>
            <person name="Locascio P."/>
            <person name="Lou Y."/>
            <person name="Lucas S."/>
            <person name="Martin F."/>
            <person name="Montanini B."/>
            <person name="Napoli C."/>
            <person name="Nelson D.R."/>
            <person name="Nelson C."/>
            <person name="Nieminen K."/>
            <person name="Nilsson O."/>
            <person name="Pereda V."/>
            <person name="Peter G."/>
            <person name="Philippe R."/>
            <person name="Pilate G."/>
            <person name="Poliakov A."/>
            <person name="Razumovskaya J."/>
            <person name="Richardson P."/>
            <person name="Rinaldi C."/>
            <person name="Ritland K."/>
            <person name="Rouze P."/>
            <person name="Ryaboy D."/>
            <person name="Schmutz J."/>
            <person name="Schrader J."/>
            <person name="Segerman B."/>
            <person name="Shin H."/>
            <person name="Siddiqui A."/>
            <person name="Sterky F."/>
            <person name="Terry A."/>
            <person name="Tsai C.J."/>
            <person name="Uberbacher E."/>
            <person name="Unneberg P."/>
            <person name="Vahala J."/>
            <person name="Wall K."/>
            <person name="Wessler S."/>
            <person name="Yang G."/>
            <person name="Yin T."/>
            <person name="Douglas C."/>
            <person name="Marra M."/>
            <person name="Sandberg G."/>
            <person name="Van de Peer Y."/>
            <person name="Rokhsar D."/>
        </authorList>
    </citation>
    <scope>NUCLEOTIDE SEQUENCE [LARGE SCALE GENOMIC DNA]</scope>
    <source>
        <strain evidence="2">cv. Nisqually</strain>
    </source>
</reference>
<name>A0ACC0S5D8_POPTR</name>
<keyword evidence="2" id="KW-1185">Reference proteome</keyword>
<evidence type="ECO:0000313" key="2">
    <source>
        <dbReference type="Proteomes" id="UP000006729"/>
    </source>
</evidence>
<proteinExistence type="predicted"/>
<dbReference type="Proteomes" id="UP000006729">
    <property type="component" value="Chromosome 12"/>
</dbReference>
<organism evidence="1 2">
    <name type="scientific">Populus trichocarpa</name>
    <name type="common">Western balsam poplar</name>
    <name type="synonym">Populus balsamifera subsp. trichocarpa</name>
    <dbReference type="NCBI Taxonomy" id="3694"/>
    <lineage>
        <taxon>Eukaryota</taxon>
        <taxon>Viridiplantae</taxon>
        <taxon>Streptophyta</taxon>
        <taxon>Embryophyta</taxon>
        <taxon>Tracheophyta</taxon>
        <taxon>Spermatophyta</taxon>
        <taxon>Magnoliopsida</taxon>
        <taxon>eudicotyledons</taxon>
        <taxon>Gunneridae</taxon>
        <taxon>Pentapetalae</taxon>
        <taxon>rosids</taxon>
        <taxon>fabids</taxon>
        <taxon>Malpighiales</taxon>
        <taxon>Salicaceae</taxon>
        <taxon>Saliceae</taxon>
        <taxon>Populus</taxon>
    </lineage>
</organism>
<protein>
    <submittedName>
        <fullName evidence="1">Uncharacterized protein</fullName>
    </submittedName>
</protein>
<gene>
    <name evidence="1" type="ORF">POPTR_012G060751v4</name>
</gene>
<dbReference type="EMBL" id="CM009301">
    <property type="protein sequence ID" value="KAI9384422.1"/>
    <property type="molecule type" value="Genomic_DNA"/>
</dbReference>
<comment type="caution">
    <text evidence="1">The sequence shown here is derived from an EMBL/GenBank/DDBJ whole genome shotgun (WGS) entry which is preliminary data.</text>
</comment>
<sequence>MKKLGRRAVKTWLLIIVENGGQTSLPREHGNTAIHLSREFFLLHCLLQSCISHHSPCRSTNPSIFGSKRLENLVEQSPFQTHPADLFSSYFFDSLFMEGFSNRTSPFFDNLKGSLLRSHSIEMASAITEKGFLMFIAVKLSLVRNISVVSSLSNSIDRELFVSFNPYANMYEYSIVPNLFKFDR</sequence>